<proteinExistence type="predicted"/>
<gene>
    <name evidence="4" type="ORF">PMAYCL1PPCAC_01071</name>
    <name evidence="5" type="ORF">PMAYCL1PPCAC_01072</name>
</gene>
<feature type="compositionally biased region" description="Low complexity" evidence="1">
    <location>
        <begin position="152"/>
        <end position="177"/>
    </location>
</feature>
<sequence length="266" mass="28293">MRLPVALLLLVSATANPDAEVQELLPAEASAPVISSFNDIIKNVPHTLQAEAQAEAEVAVQPPIEGPSAIVDKVPAKGTTTTTTPGKPSKHTTKTPQPSKTTTTKPSAGHTTTTRPSKPSKTTTTKPNGHTTTSRLPKPSIKTTTAKPNGRTTTTLPSKPTKPTKPTIKTTTTKAPVTKPNVHCDGGFMVVNEHISVEVLGKGKFGGRFSNEKSCREQCANDFQGKCTAYSFAKGICRLFQGDAVKANISLRFDDTKRKARLVIKC</sequence>
<reference evidence="5" key="2">
    <citation type="submission" date="2023-06" db="EMBL/GenBank/DDBJ databases">
        <title>Genome assembly of Pristionchus species.</title>
        <authorList>
            <person name="Yoshida K."/>
            <person name="Sommer R.J."/>
        </authorList>
    </citation>
    <scope>NUCLEOTIDE SEQUENCE</scope>
    <source>
        <strain evidence="5">RS5460</strain>
    </source>
</reference>
<evidence type="ECO:0000259" key="3">
    <source>
        <dbReference type="PROSITE" id="PS50948"/>
    </source>
</evidence>
<evidence type="ECO:0000313" key="6">
    <source>
        <dbReference type="Proteomes" id="UP001328107"/>
    </source>
</evidence>
<feature type="chain" id="PRO_5044710139" description="Apple domain-containing protein" evidence="2">
    <location>
        <begin position="16"/>
        <end position="266"/>
    </location>
</feature>
<feature type="region of interest" description="Disordered" evidence="1">
    <location>
        <begin position="67"/>
        <end position="177"/>
    </location>
</feature>
<reference evidence="6" key="1">
    <citation type="submission" date="2022-10" db="EMBL/GenBank/DDBJ databases">
        <title>Genome assembly of Pristionchus species.</title>
        <authorList>
            <person name="Yoshida K."/>
            <person name="Sommer R.J."/>
        </authorList>
    </citation>
    <scope>NUCLEOTIDE SEQUENCE [LARGE SCALE GENOMIC DNA]</scope>
    <source>
        <strain evidence="4 6">RS5460</strain>
    </source>
</reference>
<feature type="compositionally biased region" description="Low complexity" evidence="1">
    <location>
        <begin position="76"/>
        <end position="87"/>
    </location>
</feature>
<evidence type="ECO:0000313" key="4">
    <source>
        <dbReference type="EMBL" id="GMR30876.1"/>
    </source>
</evidence>
<accession>A0AAN4YXP4</accession>
<name>A0AAN4YXP4_9BILA</name>
<protein>
    <recommendedName>
        <fullName evidence="3">Apple domain-containing protein</fullName>
    </recommendedName>
</protein>
<dbReference type="EMBL" id="BTRK01000001">
    <property type="protein sequence ID" value="GMR30877.1"/>
    <property type="molecule type" value="Genomic_DNA"/>
</dbReference>
<comment type="caution">
    <text evidence="5">The sequence shown here is derived from an EMBL/GenBank/DDBJ whole genome shotgun (WGS) entry which is preliminary data.</text>
</comment>
<dbReference type="EMBL" id="BTRK01000001">
    <property type="protein sequence ID" value="GMR30876.1"/>
    <property type="molecule type" value="Genomic_DNA"/>
</dbReference>
<feature type="compositionally biased region" description="Low complexity" evidence="1">
    <location>
        <begin position="94"/>
        <end position="133"/>
    </location>
</feature>
<evidence type="ECO:0000256" key="2">
    <source>
        <dbReference type="SAM" id="SignalP"/>
    </source>
</evidence>
<evidence type="ECO:0000313" key="5">
    <source>
        <dbReference type="EMBL" id="GMR30877.1"/>
    </source>
</evidence>
<organism evidence="5 6">
    <name type="scientific">Pristionchus mayeri</name>
    <dbReference type="NCBI Taxonomy" id="1317129"/>
    <lineage>
        <taxon>Eukaryota</taxon>
        <taxon>Metazoa</taxon>
        <taxon>Ecdysozoa</taxon>
        <taxon>Nematoda</taxon>
        <taxon>Chromadorea</taxon>
        <taxon>Rhabditida</taxon>
        <taxon>Rhabditina</taxon>
        <taxon>Diplogasteromorpha</taxon>
        <taxon>Diplogasteroidea</taxon>
        <taxon>Neodiplogasteridae</taxon>
        <taxon>Pristionchus</taxon>
    </lineage>
</organism>
<feature type="compositionally biased region" description="Polar residues" evidence="1">
    <location>
        <begin position="141"/>
        <end position="151"/>
    </location>
</feature>
<dbReference type="AlphaFoldDB" id="A0AAN4YXP4"/>
<evidence type="ECO:0000256" key="1">
    <source>
        <dbReference type="SAM" id="MobiDB-lite"/>
    </source>
</evidence>
<dbReference type="InterPro" id="IPR003609">
    <property type="entry name" value="Pan_app"/>
</dbReference>
<dbReference type="PROSITE" id="PS50948">
    <property type="entry name" value="PAN"/>
    <property type="match status" value="1"/>
</dbReference>
<keyword evidence="6" id="KW-1185">Reference proteome</keyword>
<feature type="signal peptide" evidence="2">
    <location>
        <begin position="1"/>
        <end position="15"/>
    </location>
</feature>
<keyword evidence="2" id="KW-0732">Signal</keyword>
<feature type="domain" description="Apple" evidence="3">
    <location>
        <begin position="184"/>
        <end position="266"/>
    </location>
</feature>
<dbReference type="Proteomes" id="UP001328107">
    <property type="component" value="Unassembled WGS sequence"/>
</dbReference>